<feature type="domain" description="Glutamate-ammonia ligase adenylyltransferase repeated" evidence="7">
    <location>
        <begin position="568"/>
        <end position="822"/>
    </location>
</feature>
<dbReference type="InterPro" id="IPR023057">
    <property type="entry name" value="GlnE"/>
</dbReference>
<dbReference type="PANTHER" id="PTHR30621">
    <property type="entry name" value="GLUTAMINE SYNTHETASE ADENYLYLTRANSFERASE"/>
    <property type="match status" value="1"/>
</dbReference>
<organism evidence="9 10">
    <name type="scientific">Desulforapulum autotrophicum (strain ATCC 43914 / DSM 3382 / VKM B-1955 / HRM2)</name>
    <name type="common">Desulfobacterium autotrophicum</name>
    <dbReference type="NCBI Taxonomy" id="177437"/>
    <lineage>
        <taxon>Bacteria</taxon>
        <taxon>Pseudomonadati</taxon>
        <taxon>Thermodesulfobacteriota</taxon>
        <taxon>Desulfobacteria</taxon>
        <taxon>Desulfobacterales</taxon>
        <taxon>Desulfobacteraceae</taxon>
        <taxon>Desulforapulum</taxon>
    </lineage>
</organism>
<evidence type="ECO:0000256" key="6">
    <source>
        <dbReference type="ARBA" id="ARBA00023268"/>
    </source>
</evidence>
<dbReference type="GO" id="GO:0005829">
    <property type="term" value="C:cytosol"/>
    <property type="evidence" value="ECO:0007669"/>
    <property type="project" value="TreeGrafter"/>
</dbReference>
<dbReference type="GO" id="GO:0005524">
    <property type="term" value="F:ATP binding"/>
    <property type="evidence" value="ECO:0007669"/>
    <property type="project" value="UniProtKB-KW"/>
</dbReference>
<dbReference type="HOGENOM" id="CLU_006233_0_1_7"/>
<dbReference type="EC" id="2.7.7.42" evidence="9"/>
<dbReference type="Gene3D" id="3.30.460.10">
    <property type="entry name" value="Beta Polymerase, domain 2"/>
    <property type="match status" value="2"/>
</dbReference>
<keyword evidence="6" id="KW-0511">Multifunctional enzyme</keyword>
<dbReference type="NCBIfam" id="NF008292">
    <property type="entry name" value="PRK11072.1"/>
    <property type="match status" value="1"/>
</dbReference>
<dbReference type="STRING" id="177437.HRM2_47810"/>
<dbReference type="EMBL" id="CP001087">
    <property type="protein sequence ID" value="ACN17830.1"/>
    <property type="molecule type" value="Genomic_DNA"/>
</dbReference>
<keyword evidence="10" id="KW-1185">Reference proteome</keyword>
<feature type="domain" description="PII-uridylyltransferase/Glutamine-synthetase adenylyltransferase" evidence="8">
    <location>
        <begin position="309"/>
        <end position="446"/>
    </location>
</feature>
<evidence type="ECO:0000256" key="4">
    <source>
        <dbReference type="ARBA" id="ARBA00022840"/>
    </source>
</evidence>
<dbReference type="PANTHER" id="PTHR30621:SF0">
    <property type="entry name" value="BIFUNCTIONAL GLUTAMINE SYNTHETASE ADENYLYLTRANSFERASE_ADENYLYL-REMOVING ENZYME"/>
    <property type="match status" value="1"/>
</dbReference>
<feature type="domain" description="Glutamate-ammonia ligase adenylyltransferase repeated" evidence="7">
    <location>
        <begin position="42"/>
        <end position="286"/>
    </location>
</feature>
<keyword evidence="1 9" id="KW-0808">Transferase</keyword>
<protein>
    <submittedName>
        <fullName evidence="9">GlnE</fullName>
        <ecNumber evidence="9">2.7.7.42</ecNumber>
    </submittedName>
</protein>
<evidence type="ECO:0000256" key="5">
    <source>
        <dbReference type="ARBA" id="ARBA00022842"/>
    </source>
</evidence>
<feature type="domain" description="PII-uridylyltransferase/Glutamine-synthetase adenylyltransferase" evidence="8">
    <location>
        <begin position="841"/>
        <end position="937"/>
    </location>
</feature>
<dbReference type="Gene3D" id="1.20.120.1510">
    <property type="match status" value="1"/>
</dbReference>
<proteinExistence type="inferred from homology"/>
<reference evidence="9 10" key="1">
    <citation type="journal article" date="2009" name="Environ. Microbiol.">
        <title>Genome sequence of Desulfobacterium autotrophicum HRM2, a marine sulfate reducer oxidizing organic carbon completely to carbon dioxide.</title>
        <authorList>
            <person name="Strittmatter A.W."/>
            <person name="Liesegang H."/>
            <person name="Rabus R."/>
            <person name="Decker I."/>
            <person name="Amann J."/>
            <person name="Andres S."/>
            <person name="Henne A."/>
            <person name="Fricke W.F."/>
            <person name="Martinez-Arias R."/>
            <person name="Bartels D."/>
            <person name="Goesmann A."/>
            <person name="Krause L."/>
            <person name="Puehler A."/>
            <person name="Klenk H.P."/>
            <person name="Richter M."/>
            <person name="Schuler M."/>
            <person name="Gloeckner F.O."/>
            <person name="Meyerdierks A."/>
            <person name="Gottschalk G."/>
            <person name="Amann R."/>
        </authorList>
    </citation>
    <scope>NUCLEOTIDE SEQUENCE [LARGE SCALE GENOMIC DNA]</scope>
    <source>
        <strain evidence="10">ATCC 43914 / DSM 3382 / HRM2</strain>
    </source>
</reference>
<dbReference type="Gene3D" id="1.20.120.330">
    <property type="entry name" value="Nucleotidyltransferases domain 2"/>
    <property type="match status" value="2"/>
</dbReference>
<dbReference type="SUPFAM" id="SSF81593">
    <property type="entry name" value="Nucleotidyltransferase substrate binding subunit/domain"/>
    <property type="match status" value="2"/>
</dbReference>
<dbReference type="FunFam" id="3.30.460.10:FF:000009">
    <property type="entry name" value="Bifunctional glutamine synthetase adenylyltransferase/adenylyl-removing enzyme"/>
    <property type="match status" value="1"/>
</dbReference>
<evidence type="ECO:0000259" key="7">
    <source>
        <dbReference type="Pfam" id="PF03710"/>
    </source>
</evidence>
<dbReference type="Pfam" id="PF08335">
    <property type="entry name" value="GlnD_UR_UTase"/>
    <property type="match status" value="2"/>
</dbReference>
<dbReference type="CDD" id="cd05401">
    <property type="entry name" value="NT_GlnE_GlnD_like"/>
    <property type="match status" value="2"/>
</dbReference>
<dbReference type="FunFam" id="1.20.120.330:FF:000005">
    <property type="entry name" value="Bifunctional glutamine synthetase adenylyltransferase/adenylyl-removing enzyme"/>
    <property type="match status" value="1"/>
</dbReference>
<keyword evidence="4" id="KW-0067">ATP-binding</keyword>
<name>C0QHH1_DESAH</name>
<dbReference type="eggNOG" id="COG1391">
    <property type="taxonomic scope" value="Bacteria"/>
</dbReference>
<accession>C0QHH1</accession>
<evidence type="ECO:0000256" key="1">
    <source>
        <dbReference type="ARBA" id="ARBA00022679"/>
    </source>
</evidence>
<dbReference type="OrthoDB" id="9759366at2"/>
<dbReference type="InterPro" id="IPR005190">
    <property type="entry name" value="GlnE_rpt_dom"/>
</dbReference>
<dbReference type="GO" id="GO:0008882">
    <property type="term" value="F:[glutamate-ammonia-ligase] adenylyltransferase activity"/>
    <property type="evidence" value="ECO:0007669"/>
    <property type="project" value="UniProtKB-EC"/>
</dbReference>
<gene>
    <name evidence="9" type="primary">glnE</name>
    <name evidence="9" type="ordered locus">HRM2_47810</name>
</gene>
<keyword evidence="3" id="KW-0547">Nucleotide-binding</keyword>
<dbReference type="AlphaFoldDB" id="C0QHH1"/>
<dbReference type="InterPro" id="IPR013546">
    <property type="entry name" value="PII_UdlTrfase/GS_AdlTrfase"/>
</dbReference>
<dbReference type="InterPro" id="IPR043519">
    <property type="entry name" value="NT_sf"/>
</dbReference>
<dbReference type="SUPFAM" id="SSF81301">
    <property type="entry name" value="Nucleotidyltransferase"/>
    <property type="match status" value="2"/>
</dbReference>
<dbReference type="GO" id="GO:0000820">
    <property type="term" value="P:regulation of glutamine family amino acid metabolic process"/>
    <property type="evidence" value="ECO:0007669"/>
    <property type="project" value="TreeGrafter"/>
</dbReference>
<evidence type="ECO:0000313" key="9">
    <source>
        <dbReference type="EMBL" id="ACN17830.1"/>
    </source>
</evidence>
<sequence>MELKNLSDPLAKQLRDRHANLDEQLSQRGIVLPQTQSFKTDLDRALLFSEFIASTVTRTPEILVDLIESKDLEQAYGPNTFGDRLEKDLTPTTDETDFKAILTRLRQREMVRIAWQDLTGTATLERTTTDLSALAEACVDKTFTLLYDKLCFTHGTPLDRQGSKQEIAVIGMGKLGARELNFSSDIDLIFAYPWDGIINGNGKSSTNEEFFTKLCRNFLRVFDSTMAETTIFRVDTRLRPFGSSGPLVASFGAMVDYYQTQGREWERYALIKARPIAGDIPAGNRLLKSLNPFVYRRYLDYGSFESFRDMKKRISLQVKDKKFRNNIKIGPGGIREIEFFGQLFQLIRGGVEPEFQAREILKILTLLNQRAYIDDQTLADLSDAYVFLRRVEHRLQEYGDLQTHDLPEDPTEQSRLALSMGFDTWPMFAHVLNRHLSIVHTHFNHLLVEKKQPTPSDTNPLSYLWQNLTDPQFDDAEAGCTMVNNIPGFKDKKTVIRLLKSLEANPSTRRLTANGRNRLNRLVPKIIQKAGEQPHAETVLARLVDLVVTIEQRTCYLSLLLEKPDVLDQIAGLAAKSPWIIGFLSKHPALLDELLGPGKNPVLPTRDELRAELERRMSQIPPSDQEFQIEELCLFKHTNTLGIAVADVNQDYPLMKVSDSLTYVAETVLERVIDIAWDHIAEKYGTPSGMDRKRGESPGFAAIAYGKLGGIELGYKSDLDLVFIHSGGEGTTRGGKKDIEITRFYSMLGQRIIHALTVHTPAGTLYETDMRLRPSGQSGMIVSEINAFETYINEEAWTWEIQAIVRARPIAGDPELQDRFTRVRDRVLRKQRDPLTLKREVKEMRERLRKKHLKSGVVDLKQGKGGIVDIEFLVQYLVLRYSHDHPALTRWTDNVRIIETLALEKILTDTEAEQIKQAYLVQRRAIHRLNLKEEEETRLSDHFFKIKEWVFALYEKILL</sequence>
<dbReference type="Proteomes" id="UP000000442">
    <property type="component" value="Chromosome"/>
</dbReference>
<evidence type="ECO:0000256" key="3">
    <source>
        <dbReference type="ARBA" id="ARBA00022741"/>
    </source>
</evidence>
<evidence type="ECO:0000259" key="8">
    <source>
        <dbReference type="Pfam" id="PF08335"/>
    </source>
</evidence>
<evidence type="ECO:0000313" key="10">
    <source>
        <dbReference type="Proteomes" id="UP000000442"/>
    </source>
</evidence>
<dbReference type="HAMAP" id="MF_00802">
    <property type="entry name" value="GlnE"/>
    <property type="match status" value="1"/>
</dbReference>
<dbReference type="Pfam" id="PF03710">
    <property type="entry name" value="GlnE"/>
    <property type="match status" value="2"/>
</dbReference>
<keyword evidence="2 9" id="KW-0548">Nucleotidyltransferase</keyword>
<evidence type="ECO:0000256" key="2">
    <source>
        <dbReference type="ARBA" id="ARBA00022695"/>
    </source>
</evidence>
<keyword evidence="5" id="KW-0460">Magnesium</keyword>
<dbReference type="KEGG" id="dat:HRM2_47810"/>
<dbReference type="RefSeq" id="WP_015906540.1">
    <property type="nucleotide sequence ID" value="NC_012108.1"/>
</dbReference>